<evidence type="ECO:0000313" key="3">
    <source>
        <dbReference type="Proteomes" id="UP000499080"/>
    </source>
</evidence>
<comment type="caution">
    <text evidence="2">The sequence shown here is derived from an EMBL/GenBank/DDBJ whole genome shotgun (WGS) entry which is preliminary data.</text>
</comment>
<organism evidence="2 3">
    <name type="scientific">Araneus ventricosus</name>
    <name type="common">Orbweaver spider</name>
    <name type="synonym">Epeira ventricosa</name>
    <dbReference type="NCBI Taxonomy" id="182803"/>
    <lineage>
        <taxon>Eukaryota</taxon>
        <taxon>Metazoa</taxon>
        <taxon>Ecdysozoa</taxon>
        <taxon>Arthropoda</taxon>
        <taxon>Chelicerata</taxon>
        <taxon>Arachnida</taxon>
        <taxon>Araneae</taxon>
        <taxon>Araneomorphae</taxon>
        <taxon>Entelegynae</taxon>
        <taxon>Araneoidea</taxon>
        <taxon>Araneidae</taxon>
        <taxon>Araneus</taxon>
    </lineage>
</organism>
<dbReference type="InterPro" id="IPR036397">
    <property type="entry name" value="RNaseH_sf"/>
</dbReference>
<evidence type="ECO:0000259" key="1">
    <source>
        <dbReference type="Pfam" id="PF13358"/>
    </source>
</evidence>
<reference evidence="2 3" key="1">
    <citation type="journal article" date="2019" name="Sci. Rep.">
        <title>Orb-weaving spider Araneus ventricosus genome elucidates the spidroin gene catalogue.</title>
        <authorList>
            <person name="Kono N."/>
            <person name="Nakamura H."/>
            <person name="Ohtoshi R."/>
            <person name="Moran D.A.P."/>
            <person name="Shinohara A."/>
            <person name="Yoshida Y."/>
            <person name="Fujiwara M."/>
            <person name="Mori M."/>
            <person name="Tomita M."/>
            <person name="Arakawa K."/>
        </authorList>
    </citation>
    <scope>NUCLEOTIDE SEQUENCE [LARGE SCALE GENOMIC DNA]</scope>
</reference>
<proteinExistence type="predicted"/>
<dbReference type="EMBL" id="BGPR01002130">
    <property type="protein sequence ID" value="GBM68252.1"/>
    <property type="molecule type" value="Genomic_DNA"/>
</dbReference>
<dbReference type="InterPro" id="IPR038717">
    <property type="entry name" value="Tc1-like_DDE_dom"/>
</dbReference>
<dbReference type="AlphaFoldDB" id="A0A4Y2HSJ6"/>
<keyword evidence="3" id="KW-1185">Reference proteome</keyword>
<protein>
    <recommendedName>
        <fullName evidence="1">Tc1-like transposase DDE domain-containing protein</fullName>
    </recommendedName>
</protein>
<gene>
    <name evidence="2" type="ORF">AVEN_88826_1</name>
</gene>
<dbReference type="Pfam" id="PF13358">
    <property type="entry name" value="DDE_3"/>
    <property type="match status" value="1"/>
</dbReference>
<evidence type="ECO:0000313" key="2">
    <source>
        <dbReference type="EMBL" id="GBM68252.1"/>
    </source>
</evidence>
<name>A0A4Y2HSJ6_ARAVE</name>
<accession>A0A4Y2HSJ6</accession>
<feature type="domain" description="Tc1-like transposase DDE" evidence="1">
    <location>
        <begin position="91"/>
        <end position="233"/>
    </location>
</feature>
<dbReference type="Proteomes" id="UP000499080">
    <property type="component" value="Unassembled WGS sequence"/>
</dbReference>
<dbReference type="GO" id="GO:0003676">
    <property type="term" value="F:nucleic acid binding"/>
    <property type="evidence" value="ECO:0007669"/>
    <property type="project" value="InterPro"/>
</dbReference>
<sequence length="274" mass="31492">MCIVVSSMWNHYQRDQNAFRRLGSGPRRIATTPDDRYLLQCARRRKALTARQLASQLSSATGRPNAPEHVRSQLHWACELRSWTPEQWGHVLFTDDSRLNIQNYSRRAMIWREPGTRYPASNIVERYHYRGAGLLVWAGIATNGRTDLYVFARGSVTAVRYRDELVHPLVWPFINAMGTDAIFMDDNARPQRARLVRSYLESETISQMAWPVRLQDLNPIEHVWDMLGRWISGSSVHPPRVPTSFTTGLGITATTSDQRHYCQHASPLSSMHFS</sequence>
<dbReference type="Gene3D" id="3.30.420.10">
    <property type="entry name" value="Ribonuclease H-like superfamily/Ribonuclease H"/>
    <property type="match status" value="1"/>
</dbReference>